<protein>
    <submittedName>
        <fullName evidence="2">Uncharacterized protein</fullName>
    </submittedName>
</protein>
<evidence type="ECO:0000313" key="3">
    <source>
        <dbReference type="Proteomes" id="UP001383192"/>
    </source>
</evidence>
<sequence length="446" mass="49177">MQDYFAFGNSSYLIQARSLWDIVNNYTVSNSKNRQGTIPSKNFSVPEQCQNVSMRGATFQNTSRESAVVDLYETAFFFLFSALLSHSETPPNKTYIQAAGDSLGFLVQPFFGTLFDPHSAVASSLSCQNAPFPNITIISSLSETSVVGLVIEGLSLMPKMTEIDADMLSKVIQQVFGKTAERWPNPSGILPGFHNDSLAPDRNYADVDIRHRDIELVRGLAVAYRRGSLSSDLRQAIKTFIGVQYNAVRDQPAHLGYNIYQGSWLDPSQPPPLFDLLNQSTAAQVLVDGIDIFEEPPAKPSGIAVPALAGGLHQRASLQPTNNTMDMPDNSPITPFEWDPSQESHQDSPPLNRHKKDRIASTIRAHESQAAQVPPGSPSARSLSERLPSVVQTNANSPTDELLRSQASGTVAHGNEPSVYEMIRIMYQRTWDEDRGERPPDYYSST</sequence>
<dbReference type="EMBL" id="JAYKXP010000092">
    <property type="protein sequence ID" value="KAK7027944.1"/>
    <property type="molecule type" value="Genomic_DNA"/>
</dbReference>
<keyword evidence="3" id="KW-1185">Reference proteome</keyword>
<proteinExistence type="predicted"/>
<name>A0AAW0BNP2_9AGAR</name>
<gene>
    <name evidence="2" type="ORF">VNI00_015027</name>
</gene>
<dbReference type="AlphaFoldDB" id="A0AAW0BNP2"/>
<feature type="region of interest" description="Disordered" evidence="1">
    <location>
        <begin position="318"/>
        <end position="386"/>
    </location>
</feature>
<reference evidence="2 3" key="1">
    <citation type="submission" date="2024-01" db="EMBL/GenBank/DDBJ databases">
        <title>A draft genome for a cacao thread blight-causing isolate of Paramarasmius palmivorus.</title>
        <authorList>
            <person name="Baruah I.K."/>
            <person name="Bukari Y."/>
            <person name="Amoako-Attah I."/>
            <person name="Meinhardt L.W."/>
            <person name="Bailey B.A."/>
            <person name="Cohen S.P."/>
        </authorList>
    </citation>
    <scope>NUCLEOTIDE SEQUENCE [LARGE SCALE GENOMIC DNA]</scope>
    <source>
        <strain evidence="2 3">GH-12</strain>
    </source>
</reference>
<accession>A0AAW0BNP2</accession>
<evidence type="ECO:0000256" key="1">
    <source>
        <dbReference type="SAM" id="MobiDB-lite"/>
    </source>
</evidence>
<organism evidence="2 3">
    <name type="scientific">Paramarasmius palmivorus</name>
    <dbReference type="NCBI Taxonomy" id="297713"/>
    <lineage>
        <taxon>Eukaryota</taxon>
        <taxon>Fungi</taxon>
        <taxon>Dikarya</taxon>
        <taxon>Basidiomycota</taxon>
        <taxon>Agaricomycotina</taxon>
        <taxon>Agaricomycetes</taxon>
        <taxon>Agaricomycetidae</taxon>
        <taxon>Agaricales</taxon>
        <taxon>Marasmiineae</taxon>
        <taxon>Marasmiaceae</taxon>
        <taxon>Paramarasmius</taxon>
    </lineage>
</organism>
<comment type="caution">
    <text evidence="2">The sequence shown here is derived from an EMBL/GenBank/DDBJ whole genome shotgun (WGS) entry which is preliminary data.</text>
</comment>
<evidence type="ECO:0000313" key="2">
    <source>
        <dbReference type="EMBL" id="KAK7027944.1"/>
    </source>
</evidence>
<dbReference type="Proteomes" id="UP001383192">
    <property type="component" value="Unassembled WGS sequence"/>
</dbReference>